<evidence type="ECO:0000256" key="6">
    <source>
        <dbReference type="PROSITE-ProRule" id="PRU00221"/>
    </source>
</evidence>
<dbReference type="InterPro" id="IPR001680">
    <property type="entry name" value="WD40_rpt"/>
</dbReference>
<gene>
    <name evidence="9" type="ORF">JKP88DRAFT_204540</name>
</gene>
<dbReference type="PANTHER" id="PTHR10856:SF0">
    <property type="entry name" value="CORONIN"/>
    <property type="match status" value="1"/>
</dbReference>
<dbReference type="EMBL" id="JAFCMP010000010">
    <property type="protein sequence ID" value="KAG5192143.1"/>
    <property type="molecule type" value="Genomic_DNA"/>
</dbReference>
<keyword evidence="2 6" id="KW-0853">WD repeat</keyword>
<evidence type="ECO:0000313" key="9">
    <source>
        <dbReference type="EMBL" id="KAG5192143.1"/>
    </source>
</evidence>
<dbReference type="OrthoDB" id="1850764at2759"/>
<proteinExistence type="inferred from homology"/>
<dbReference type="SMART" id="SM01167">
    <property type="entry name" value="DUF1900"/>
    <property type="match status" value="1"/>
</dbReference>
<dbReference type="PROSITE" id="PS50294">
    <property type="entry name" value="WD_REPEATS_REGION"/>
    <property type="match status" value="2"/>
</dbReference>
<evidence type="ECO:0000256" key="7">
    <source>
        <dbReference type="RuleBase" id="RU280818"/>
    </source>
</evidence>
<keyword evidence="10" id="KW-1185">Reference proteome</keyword>
<dbReference type="Pfam" id="PF00400">
    <property type="entry name" value="WD40"/>
    <property type="match status" value="3"/>
</dbReference>
<organism evidence="9 10">
    <name type="scientific">Tribonema minus</name>
    <dbReference type="NCBI Taxonomy" id="303371"/>
    <lineage>
        <taxon>Eukaryota</taxon>
        <taxon>Sar</taxon>
        <taxon>Stramenopiles</taxon>
        <taxon>Ochrophyta</taxon>
        <taxon>PX clade</taxon>
        <taxon>Xanthophyceae</taxon>
        <taxon>Tribonematales</taxon>
        <taxon>Tribonemataceae</taxon>
        <taxon>Tribonema</taxon>
    </lineage>
</organism>
<dbReference type="SMART" id="SM01166">
    <property type="entry name" value="DUF1899"/>
    <property type="match status" value="1"/>
</dbReference>
<feature type="repeat" description="WD" evidence="6">
    <location>
        <begin position="75"/>
        <end position="117"/>
    </location>
</feature>
<dbReference type="InterPro" id="IPR036322">
    <property type="entry name" value="WD40_repeat_dom_sf"/>
</dbReference>
<keyword evidence="5" id="KW-0009">Actin-binding</keyword>
<sequence>MSHFVRASKYRHVYVEPPKIEGTFSNIPTSSTSGEQNYIKGNTKYAAVAVQGGGGPFVILDYTKPGRFERNVPLIAGHTSAVLDFDFNPFFENLVASCSEDCTIKVWGIPEGGLTETITEPLVDLSGHQRKVTLLRFHPTASNVLASASADTLIKLWDIEKSVEINTLAAHDQLIQDIVWDYTGANYATTCKDKSVRICDARAAKVSTVIPNAHEGARSAKLTYLGAKDKLLSVGFTRQSQRQFKIWDPRNTAAEIKRIDIDQAAGVIMPFYDDDTQLLYLAGKGDGNIRYYEFVDENPWCFAISEYRSTTAAKGMAMVPKRGLDVMRCETARLLKLTTSSVEPLSFVVPRKSDAFQDDLFPPAFSGTPSLTADQWLAGANKPPVTMDLNPAAKRPVSQSLGGGLGATPFGAAKTATPASSRPASGIAAAVAASGKPTTELETELNAALARILLLEQVIKDNGLRVP</sequence>
<evidence type="ECO:0000313" key="10">
    <source>
        <dbReference type="Proteomes" id="UP000664859"/>
    </source>
</evidence>
<evidence type="ECO:0000256" key="4">
    <source>
        <dbReference type="ARBA" id="ARBA00023054"/>
    </source>
</evidence>
<dbReference type="PROSITE" id="PS00678">
    <property type="entry name" value="WD_REPEATS_1"/>
    <property type="match status" value="1"/>
</dbReference>
<name>A0A836CNW2_9STRA</name>
<keyword evidence="3 7" id="KW-0677">Repeat</keyword>
<dbReference type="PANTHER" id="PTHR10856">
    <property type="entry name" value="CORONIN"/>
    <property type="match status" value="1"/>
</dbReference>
<evidence type="ECO:0000256" key="5">
    <source>
        <dbReference type="ARBA" id="ARBA00023203"/>
    </source>
</evidence>
<comment type="caution">
    <text evidence="9">The sequence shown here is derived from an EMBL/GenBank/DDBJ whole genome shotgun (WGS) entry which is preliminary data.</text>
</comment>
<dbReference type="SUPFAM" id="SSF50978">
    <property type="entry name" value="WD40 repeat-like"/>
    <property type="match status" value="1"/>
</dbReference>
<comment type="similarity">
    <text evidence="1 7">Belongs to the WD repeat coronin family.</text>
</comment>
<dbReference type="Proteomes" id="UP000664859">
    <property type="component" value="Unassembled WGS sequence"/>
</dbReference>
<feature type="domain" description="DUF1899" evidence="8">
    <location>
        <begin position="3"/>
        <end position="66"/>
    </location>
</feature>
<dbReference type="SMART" id="SM00320">
    <property type="entry name" value="WD40"/>
    <property type="match status" value="3"/>
</dbReference>
<evidence type="ECO:0000256" key="1">
    <source>
        <dbReference type="ARBA" id="ARBA00009482"/>
    </source>
</evidence>
<dbReference type="FunFam" id="2.130.10.10:FF:000502">
    <property type="entry name" value="Coronin"/>
    <property type="match status" value="1"/>
</dbReference>
<protein>
    <recommendedName>
        <fullName evidence="7">Coronin</fullName>
    </recommendedName>
</protein>
<keyword evidence="4" id="KW-0175">Coiled coil</keyword>
<evidence type="ECO:0000259" key="8">
    <source>
        <dbReference type="SMART" id="SM01166"/>
    </source>
</evidence>
<dbReference type="GO" id="GO:0051015">
    <property type="term" value="F:actin filament binding"/>
    <property type="evidence" value="ECO:0007669"/>
    <property type="project" value="TreeGrafter"/>
</dbReference>
<dbReference type="Gene3D" id="2.130.10.10">
    <property type="entry name" value="YVTN repeat-like/Quinoprotein amine dehydrogenase"/>
    <property type="match status" value="1"/>
</dbReference>
<dbReference type="InterPro" id="IPR015505">
    <property type="entry name" value="Coronin"/>
</dbReference>
<accession>A0A836CNW2</accession>
<dbReference type="InterPro" id="IPR015943">
    <property type="entry name" value="WD40/YVTN_repeat-like_dom_sf"/>
</dbReference>
<evidence type="ECO:0000256" key="2">
    <source>
        <dbReference type="ARBA" id="ARBA00022574"/>
    </source>
</evidence>
<feature type="repeat" description="WD" evidence="6">
    <location>
        <begin position="125"/>
        <end position="167"/>
    </location>
</feature>
<dbReference type="InterPro" id="IPR019775">
    <property type="entry name" value="WD40_repeat_CS"/>
</dbReference>
<dbReference type="Pfam" id="PF08953">
    <property type="entry name" value="DUF1899"/>
    <property type="match status" value="1"/>
</dbReference>
<dbReference type="Pfam" id="PF16300">
    <property type="entry name" value="WD40_4"/>
    <property type="match status" value="1"/>
</dbReference>
<dbReference type="InterPro" id="IPR015048">
    <property type="entry name" value="DUF1899"/>
</dbReference>
<reference evidence="9" key="1">
    <citation type="submission" date="2021-02" db="EMBL/GenBank/DDBJ databases">
        <title>First Annotated Genome of the Yellow-green Alga Tribonema minus.</title>
        <authorList>
            <person name="Mahan K.M."/>
        </authorList>
    </citation>
    <scope>NUCLEOTIDE SEQUENCE</scope>
    <source>
        <strain evidence="9">UTEX B ZZ1240</strain>
    </source>
</reference>
<dbReference type="AlphaFoldDB" id="A0A836CNW2"/>
<evidence type="ECO:0000256" key="3">
    <source>
        <dbReference type="ARBA" id="ARBA00022737"/>
    </source>
</evidence>
<dbReference type="GO" id="GO:0007015">
    <property type="term" value="P:actin filament organization"/>
    <property type="evidence" value="ECO:0007669"/>
    <property type="project" value="TreeGrafter"/>
</dbReference>
<dbReference type="PROSITE" id="PS50082">
    <property type="entry name" value="WD_REPEATS_2"/>
    <property type="match status" value="2"/>
</dbReference>